<keyword evidence="3" id="KW-0863">Zinc-finger</keyword>
<feature type="region of interest" description="Disordered" evidence="2">
    <location>
        <begin position="181"/>
        <end position="213"/>
    </location>
</feature>
<sequence>MVETGNFPPPKPAAPAPAPSPANPSSKSPSREDGELSSGEDAELTTSTAAFANKALSEPILVSTRNRVVRNLQTGNSSSIAKTKFHTSTKRYYDKTFRTKQVPFKLNKNRALSWHKKISDDNLVISFSDDDSGTDSENSKPQATTEKKDNAVRSVKCKMPVTLSRTQHEILQRSTQFGTRLKSNKGVAGSVPFSSTGKNNGSNFGPPRTSSSEKVKHIQKQITALKSSISQVHGQIRDTVLADSAVESLRHQIALRENELKVQMKLAQNKDRVTGSYNDHLEQLNQKLDNQVADIDGAATANAKGPALNIRPTKRLKLDEHFERIQGSDGLLLMREHSTKSMAESHQQLMGESSSLEVNSVLGYDGSEKGKSLSIINQEINKSHHDVNENVLGSSKVKHAGLEDNETLLPSFATDSTLYADPKMNTKQQANSKITGDASCNYLKSDNGPELLASALLDQSLYLAQTAPALEKLLVPSNSPLEKFSVDALQNNSHDAGGGISEWGTVNLESLLEMEELQDKELEEAQELRRQCELEERHALKAYRKAQRALIKANERCVILHRNREIISAKLQTLMLESSNSIWPSNEQGHGESMLFSRLGYSIPTKGQTSEHLGDKLNHNFLDGAPPDASYKQTDRHGSCANQFSEPDDSTSEQRDNSAANGLGSPFQNLSTDDDEENLALDNRYVESNLACLIDAGNHVEETSDADANKDGDSQDYDLEAALRSKLVARFGMRTSCKSADISNIECQVDQAINSKVEKSCTSFDQQLQEQKKTFVSNPEGISKAGGSMNLSSVEHCGQSQQWLPDSEQSLELALDLFCGKLYKPERKKALSVLSRAIEADPNSICLWVVYLHIFYRKEKSIGKDDMFFHAVQHNGCSYELWLMYINSRVKVNDRVEKAVRRIYELSSGSDSEQAVMYKKLPQEIVQHFEAEKDLPFSIDWPFVQLTTDETDRVGELMKFALQRVALDVDENHQKRDRTALRSLHFLAVSHVRLELLSRRYYQSIKKSRIRQLIDEIIGSVPADFSLVNSVLEACYGPTLLPEKIDPKDLVDFVESLMEFTPANYQLALSVYKFIARNYSDSGVASDGVVFWGSCVLVNSIFQSAPVAPESVWLEAAALLRNSKVPGIAERFYQQALSIYPFSVKFWKSDLDLSKMTENEDVVTEAARERGLELNTTPD</sequence>
<evidence type="ECO:0000313" key="3">
    <source>
        <dbReference type="EMBL" id="URD85839.1"/>
    </source>
</evidence>
<dbReference type="InterPro" id="IPR039278">
    <property type="entry name" value="Red1"/>
</dbReference>
<feature type="compositionally biased region" description="Polar residues" evidence="2">
    <location>
        <begin position="192"/>
        <end position="210"/>
    </location>
</feature>
<feature type="compositionally biased region" description="Pro residues" evidence="2">
    <location>
        <begin position="7"/>
        <end position="22"/>
    </location>
</feature>
<dbReference type="Proteomes" id="UP001055439">
    <property type="component" value="Chromosome 2"/>
</dbReference>
<feature type="region of interest" description="Disordered" evidence="2">
    <location>
        <begin position="1"/>
        <end position="43"/>
    </location>
</feature>
<feature type="coiled-coil region" evidence="1">
    <location>
        <begin position="508"/>
        <end position="538"/>
    </location>
</feature>
<accession>A0A9E7EXL8</accession>
<evidence type="ECO:0000256" key="2">
    <source>
        <dbReference type="SAM" id="MobiDB-lite"/>
    </source>
</evidence>
<keyword evidence="3" id="KW-0862">Zinc</keyword>
<keyword evidence="1" id="KW-0175">Coiled coil</keyword>
<dbReference type="PANTHER" id="PTHR21563">
    <property type="entry name" value="ZINC FINGER C3H1 DOMAIN-CONTAINING PROTEIN"/>
    <property type="match status" value="1"/>
</dbReference>
<keyword evidence="4" id="KW-1185">Reference proteome</keyword>
<dbReference type="InterPro" id="IPR011990">
    <property type="entry name" value="TPR-like_helical_dom_sf"/>
</dbReference>
<dbReference type="GO" id="GO:0000178">
    <property type="term" value="C:exosome (RNase complex)"/>
    <property type="evidence" value="ECO:0007669"/>
    <property type="project" value="TreeGrafter"/>
</dbReference>
<feature type="region of interest" description="Disordered" evidence="2">
    <location>
        <begin position="607"/>
        <end position="673"/>
    </location>
</feature>
<keyword evidence="3" id="KW-0479">Metal-binding</keyword>
<dbReference type="OrthoDB" id="1922977at2759"/>
<dbReference type="GO" id="GO:0005634">
    <property type="term" value="C:nucleus"/>
    <property type="evidence" value="ECO:0007669"/>
    <property type="project" value="TreeGrafter"/>
</dbReference>
<dbReference type="PANTHER" id="PTHR21563:SF3">
    <property type="entry name" value="ZINC FINGER C3H1 DOMAIN-CONTAINING PROTEIN"/>
    <property type="match status" value="1"/>
</dbReference>
<feature type="region of interest" description="Disordered" evidence="2">
    <location>
        <begin position="125"/>
        <end position="151"/>
    </location>
</feature>
<evidence type="ECO:0000313" key="4">
    <source>
        <dbReference type="Proteomes" id="UP001055439"/>
    </source>
</evidence>
<dbReference type="GO" id="GO:0008270">
    <property type="term" value="F:zinc ion binding"/>
    <property type="evidence" value="ECO:0007669"/>
    <property type="project" value="UniProtKB-KW"/>
</dbReference>
<organism evidence="3 4">
    <name type="scientific">Musa troglodytarum</name>
    <name type="common">fe'i banana</name>
    <dbReference type="NCBI Taxonomy" id="320322"/>
    <lineage>
        <taxon>Eukaryota</taxon>
        <taxon>Viridiplantae</taxon>
        <taxon>Streptophyta</taxon>
        <taxon>Embryophyta</taxon>
        <taxon>Tracheophyta</taxon>
        <taxon>Spermatophyta</taxon>
        <taxon>Magnoliopsida</taxon>
        <taxon>Liliopsida</taxon>
        <taxon>Zingiberales</taxon>
        <taxon>Musaceae</taxon>
        <taxon>Musa</taxon>
    </lineage>
</organism>
<feature type="compositionally biased region" description="Polar residues" evidence="2">
    <location>
        <begin position="135"/>
        <end position="144"/>
    </location>
</feature>
<dbReference type="SUPFAM" id="SSF48452">
    <property type="entry name" value="TPR-like"/>
    <property type="match status" value="1"/>
</dbReference>
<dbReference type="AlphaFoldDB" id="A0A9E7EXL8"/>
<proteinExistence type="predicted"/>
<gene>
    <name evidence="3" type="ORF">MUK42_28150</name>
</gene>
<dbReference type="EMBL" id="CP097504">
    <property type="protein sequence ID" value="URD85839.1"/>
    <property type="molecule type" value="Genomic_DNA"/>
</dbReference>
<reference evidence="3" key="1">
    <citation type="submission" date="2022-05" db="EMBL/GenBank/DDBJ databases">
        <title>The Musa troglodytarum L. genome provides insights into the mechanism of non-climacteric behaviour and enrichment of carotenoids.</title>
        <authorList>
            <person name="Wang J."/>
        </authorList>
    </citation>
    <scope>NUCLEOTIDE SEQUENCE</scope>
    <source>
        <tissue evidence="3">Leaf</tissue>
    </source>
</reference>
<name>A0A9E7EXL8_9LILI</name>
<protein>
    <submittedName>
        <fullName evidence="3">Zinc-finger domain</fullName>
    </submittedName>
</protein>
<evidence type="ECO:0000256" key="1">
    <source>
        <dbReference type="SAM" id="Coils"/>
    </source>
</evidence>